<dbReference type="GO" id="GO:0010073">
    <property type="term" value="P:meristem maintenance"/>
    <property type="evidence" value="ECO:0007669"/>
    <property type="project" value="InterPro"/>
</dbReference>
<accession>A0A444WXI5</accession>
<dbReference type="PANTHER" id="PTHR46033:SF8">
    <property type="entry name" value="PROTEIN MAINTENANCE OF MERISTEMS-LIKE"/>
    <property type="match status" value="1"/>
</dbReference>
<evidence type="ECO:0000313" key="3">
    <source>
        <dbReference type="Proteomes" id="UP000289738"/>
    </source>
</evidence>
<dbReference type="AlphaFoldDB" id="A0A444WXI5"/>
<reference evidence="2 3" key="1">
    <citation type="submission" date="2019-01" db="EMBL/GenBank/DDBJ databases">
        <title>Sequencing of cultivated peanut Arachis hypogaea provides insights into genome evolution and oil improvement.</title>
        <authorList>
            <person name="Chen X."/>
        </authorList>
    </citation>
    <scope>NUCLEOTIDE SEQUENCE [LARGE SCALE GENOMIC DNA]</scope>
    <source>
        <strain evidence="3">cv. Fuhuasheng</strain>
        <tissue evidence="2">Leaves</tissue>
    </source>
</reference>
<organism evidence="2 3">
    <name type="scientific">Arachis hypogaea</name>
    <name type="common">Peanut</name>
    <dbReference type="NCBI Taxonomy" id="3818"/>
    <lineage>
        <taxon>Eukaryota</taxon>
        <taxon>Viridiplantae</taxon>
        <taxon>Streptophyta</taxon>
        <taxon>Embryophyta</taxon>
        <taxon>Tracheophyta</taxon>
        <taxon>Spermatophyta</taxon>
        <taxon>Magnoliopsida</taxon>
        <taxon>eudicotyledons</taxon>
        <taxon>Gunneridae</taxon>
        <taxon>Pentapetalae</taxon>
        <taxon>rosids</taxon>
        <taxon>fabids</taxon>
        <taxon>Fabales</taxon>
        <taxon>Fabaceae</taxon>
        <taxon>Papilionoideae</taxon>
        <taxon>50 kb inversion clade</taxon>
        <taxon>dalbergioids sensu lato</taxon>
        <taxon>Dalbergieae</taxon>
        <taxon>Pterocarpus clade</taxon>
        <taxon>Arachis</taxon>
    </lineage>
</organism>
<protein>
    <recommendedName>
        <fullName evidence="1">Aminotransferase-like plant mobile domain-containing protein</fullName>
    </recommendedName>
</protein>
<feature type="domain" description="Aminotransferase-like plant mobile" evidence="1">
    <location>
        <begin position="30"/>
        <end position="297"/>
    </location>
</feature>
<evidence type="ECO:0000259" key="1">
    <source>
        <dbReference type="Pfam" id="PF10536"/>
    </source>
</evidence>
<gene>
    <name evidence="2" type="ORF">Ahy_B10g100768</name>
</gene>
<dbReference type="Pfam" id="PF10536">
    <property type="entry name" value="PMD"/>
    <property type="match status" value="1"/>
</dbReference>
<sequence length="329" mass="38095">MDEGSLYRLNNIVHVVGNINEEELFSELLPSDKVKQFTVHFTWFHRRFTVLPVYASKDTVRIYARAYIMMLLSTPLFSDKSVNQVHIQWLPFVARLDDMGTYSWGSTALAWLIDACVRWPTEMSQTWQAPYSYYSLESSSGSPLSGRMDLTTFLFRRHPVPTSDGKEQRIIQFCLALDRLGGQDPYDMLDVLSIVHPKILVEEHGRLWRTDTGLIYFAVNEWHQVDRVVSQLGGVQHGPDTALNIDWLHGKDGRSGDKWFLTYFQTWHLHWDNIVDSILTIQRVADPGQSAKFLDWWYCIAHRFLLPDAAFTDPRVEEIPNNAFHRGSS</sequence>
<evidence type="ECO:0000313" key="2">
    <source>
        <dbReference type="EMBL" id="RYQ82158.1"/>
    </source>
</evidence>
<name>A0A444WXI5_ARAHY</name>
<keyword evidence="3" id="KW-1185">Reference proteome</keyword>
<comment type="caution">
    <text evidence="2">The sequence shown here is derived from an EMBL/GenBank/DDBJ whole genome shotgun (WGS) entry which is preliminary data.</text>
</comment>
<dbReference type="Proteomes" id="UP000289738">
    <property type="component" value="Chromosome B10"/>
</dbReference>
<dbReference type="PANTHER" id="PTHR46033">
    <property type="entry name" value="PROTEIN MAIN-LIKE 2"/>
    <property type="match status" value="1"/>
</dbReference>
<dbReference type="EMBL" id="SDMP01000020">
    <property type="protein sequence ID" value="RYQ82158.1"/>
    <property type="molecule type" value="Genomic_DNA"/>
</dbReference>
<dbReference type="InterPro" id="IPR019557">
    <property type="entry name" value="AminoTfrase-like_pln_mobile"/>
</dbReference>
<dbReference type="InterPro" id="IPR044824">
    <property type="entry name" value="MAIN-like"/>
</dbReference>
<proteinExistence type="predicted"/>